<organism evidence="1 2">
    <name type="scientific">Allacma fusca</name>
    <dbReference type="NCBI Taxonomy" id="39272"/>
    <lineage>
        <taxon>Eukaryota</taxon>
        <taxon>Metazoa</taxon>
        <taxon>Ecdysozoa</taxon>
        <taxon>Arthropoda</taxon>
        <taxon>Hexapoda</taxon>
        <taxon>Collembola</taxon>
        <taxon>Symphypleona</taxon>
        <taxon>Sminthuridae</taxon>
        <taxon>Allacma</taxon>
    </lineage>
</organism>
<accession>A0A8J2KXN0</accession>
<keyword evidence="2" id="KW-1185">Reference proteome</keyword>
<protein>
    <submittedName>
        <fullName evidence="1">Uncharacterized protein</fullName>
    </submittedName>
</protein>
<evidence type="ECO:0000313" key="1">
    <source>
        <dbReference type="EMBL" id="CAG7733751.1"/>
    </source>
</evidence>
<dbReference type="OrthoDB" id="3598281at2759"/>
<dbReference type="EMBL" id="CAJVCH010255121">
    <property type="protein sequence ID" value="CAG7733751.1"/>
    <property type="molecule type" value="Genomic_DNA"/>
</dbReference>
<name>A0A8J2KXN0_9HEXA</name>
<gene>
    <name evidence="1" type="ORF">AFUS01_LOCUS22175</name>
</gene>
<sequence length="114" mass="12884">LSVVLTWTSQSFWGNGLVCSTLLARSRILKLRFITQSLLPHFKKILIHGFDWISTDAMTSGASFFMLAALNRPKAKKVTQVESIKAFIEVINIFCSRWMILTNLPVTVSPNELK</sequence>
<evidence type="ECO:0000313" key="2">
    <source>
        <dbReference type="Proteomes" id="UP000708208"/>
    </source>
</evidence>
<comment type="caution">
    <text evidence="1">The sequence shown here is derived from an EMBL/GenBank/DDBJ whole genome shotgun (WGS) entry which is preliminary data.</text>
</comment>
<feature type="non-terminal residue" evidence="1">
    <location>
        <position position="1"/>
    </location>
</feature>
<dbReference type="AlphaFoldDB" id="A0A8J2KXN0"/>
<proteinExistence type="predicted"/>
<reference evidence="1" key="1">
    <citation type="submission" date="2021-06" db="EMBL/GenBank/DDBJ databases">
        <authorList>
            <person name="Hodson N. C."/>
            <person name="Mongue J. A."/>
            <person name="Jaron S. K."/>
        </authorList>
    </citation>
    <scope>NUCLEOTIDE SEQUENCE</scope>
</reference>
<dbReference type="Proteomes" id="UP000708208">
    <property type="component" value="Unassembled WGS sequence"/>
</dbReference>